<dbReference type="SUPFAM" id="SSF56672">
    <property type="entry name" value="DNA/RNA polymerases"/>
    <property type="match status" value="1"/>
</dbReference>
<comment type="caution">
    <text evidence="8">The sequence shown here is derived from an EMBL/GenBank/DDBJ whole genome shotgun (WGS) entry which is preliminary data.</text>
</comment>
<dbReference type="RefSeq" id="WP_377918250.1">
    <property type="nucleotide sequence ID" value="NZ_JBHRZT010000072.1"/>
</dbReference>
<dbReference type="EC" id="2.7.7.7" evidence="6"/>
<keyword evidence="6" id="KW-0460">Magnesium</keyword>
<evidence type="ECO:0000313" key="8">
    <source>
        <dbReference type="EMBL" id="MFC3885863.1"/>
    </source>
</evidence>
<dbReference type="PANTHER" id="PTHR11076:SF33">
    <property type="entry name" value="DNA POLYMERASE KAPPA"/>
    <property type="match status" value="1"/>
</dbReference>
<dbReference type="InterPro" id="IPR017961">
    <property type="entry name" value="DNA_pol_Y-fam_little_finger"/>
</dbReference>
<proteinExistence type="inferred from homology"/>
<keyword evidence="6" id="KW-0479">Metal-binding</keyword>
<dbReference type="InterPro" id="IPR043128">
    <property type="entry name" value="Rev_trsase/Diguanyl_cyclase"/>
</dbReference>
<dbReference type="Gene3D" id="3.30.1490.100">
    <property type="entry name" value="DNA polymerase, Y-family, little finger domain"/>
    <property type="match status" value="1"/>
</dbReference>
<dbReference type="Gene3D" id="1.10.150.20">
    <property type="entry name" value="5' to 3' exonuclease, C-terminal subdomain"/>
    <property type="match status" value="1"/>
</dbReference>
<comment type="subcellular location">
    <subcellularLocation>
        <location evidence="6">Cytoplasm</location>
    </subcellularLocation>
</comment>
<dbReference type="InterPro" id="IPR036775">
    <property type="entry name" value="DNA_pol_Y-fam_lit_finger_sf"/>
</dbReference>
<keyword evidence="6 8" id="KW-0808">Transferase</keyword>
<dbReference type="InterPro" id="IPR001126">
    <property type="entry name" value="UmuC"/>
</dbReference>
<dbReference type="Proteomes" id="UP001595752">
    <property type="component" value="Unassembled WGS sequence"/>
</dbReference>
<evidence type="ECO:0000256" key="6">
    <source>
        <dbReference type="HAMAP-Rule" id="MF_01113"/>
    </source>
</evidence>
<evidence type="ECO:0000256" key="5">
    <source>
        <dbReference type="ARBA" id="ARBA00022932"/>
    </source>
</evidence>
<keyword evidence="2 6" id="KW-0515">Mutator protein</keyword>
<feature type="site" description="Substrate discrimination" evidence="6">
    <location>
        <position position="21"/>
    </location>
</feature>
<dbReference type="HAMAP" id="MF_01113">
    <property type="entry name" value="DNApol_IV"/>
    <property type="match status" value="1"/>
</dbReference>
<dbReference type="CDD" id="cd03586">
    <property type="entry name" value="PolY_Pol_IV_kappa"/>
    <property type="match status" value="1"/>
</dbReference>
<feature type="binding site" evidence="6">
    <location>
        <position position="16"/>
    </location>
    <ligand>
        <name>Mg(2+)</name>
        <dbReference type="ChEBI" id="CHEBI:18420"/>
    </ligand>
</feature>
<dbReference type="InterPro" id="IPR024728">
    <property type="entry name" value="PolY_HhH_motif"/>
</dbReference>
<sequence>MKSMYPRNGRVILHVDCNAFYASVETAYDPSLKDKPLVIAGNPNERRGIIITCNYVARALGIYTTMPLWEAKKKCPDLVIKPPNFELYRDASAKVFEFLSTYTNKIEPSSIDESYLDITDLYELGSPLEIAGQIQKGLLETLNIPVSIGIAPNKFLAKTASDMKKPMGITVLRKRDVAHILWDRQVKEMHGIGEKTAQKLNGMGIRTIGELAQADSTVLQNLIGITGVHLKERANGIDHRPVDPDSVYEIKTVGNSTTLPKNVTEQRALLDMLAKLSQSVSQRMKKKHVITQNVQITIKYSDFKSITRSRKLLNPVLEASEIYEAASQLFKKHWNGNPVRLLGVTALDVMEKNDAVKQLDLFSFEEEAKQEPLLEAVDKLKQKFGDFIIQKGSDLISKGHQNHNKRI</sequence>
<gene>
    <name evidence="6" type="primary">dinB</name>
    <name evidence="8" type="ORF">ACFOU2_21255</name>
</gene>
<dbReference type="GO" id="GO:0003887">
    <property type="term" value="F:DNA-directed DNA polymerase activity"/>
    <property type="evidence" value="ECO:0007669"/>
    <property type="project" value="UniProtKB-EC"/>
</dbReference>
<keyword evidence="9" id="KW-1185">Reference proteome</keyword>
<feature type="active site" evidence="6">
    <location>
        <position position="113"/>
    </location>
</feature>
<feature type="domain" description="UmuC" evidence="7">
    <location>
        <begin position="12"/>
        <end position="193"/>
    </location>
</feature>
<protein>
    <recommendedName>
        <fullName evidence="6">DNA polymerase IV</fullName>
        <shortName evidence="6">Pol IV</shortName>
        <ecNumber evidence="6">2.7.7.7</ecNumber>
    </recommendedName>
</protein>
<comment type="cofactor">
    <cofactor evidence="6">
        <name>Mg(2+)</name>
        <dbReference type="ChEBI" id="CHEBI:18420"/>
    </cofactor>
    <text evidence="6">Binds 2 magnesium ions per subunit.</text>
</comment>
<dbReference type="PANTHER" id="PTHR11076">
    <property type="entry name" value="DNA REPAIR POLYMERASE UMUC / TRANSFERASE FAMILY MEMBER"/>
    <property type="match status" value="1"/>
</dbReference>
<dbReference type="Pfam" id="PF00817">
    <property type="entry name" value="IMS"/>
    <property type="match status" value="1"/>
</dbReference>
<dbReference type="InterPro" id="IPR043502">
    <property type="entry name" value="DNA/RNA_pol_sf"/>
</dbReference>
<evidence type="ECO:0000313" key="9">
    <source>
        <dbReference type="Proteomes" id="UP001595752"/>
    </source>
</evidence>
<comment type="catalytic activity">
    <reaction evidence="6">
        <text>DNA(n) + a 2'-deoxyribonucleoside 5'-triphosphate = DNA(n+1) + diphosphate</text>
        <dbReference type="Rhea" id="RHEA:22508"/>
        <dbReference type="Rhea" id="RHEA-COMP:17339"/>
        <dbReference type="Rhea" id="RHEA-COMP:17340"/>
        <dbReference type="ChEBI" id="CHEBI:33019"/>
        <dbReference type="ChEBI" id="CHEBI:61560"/>
        <dbReference type="ChEBI" id="CHEBI:173112"/>
        <dbReference type="EC" id="2.7.7.7"/>
    </reaction>
</comment>
<dbReference type="SUPFAM" id="SSF100879">
    <property type="entry name" value="Lesion bypass DNA polymerase (Y-family), little finger domain"/>
    <property type="match status" value="1"/>
</dbReference>
<keyword evidence="6" id="KW-0234">DNA repair</keyword>
<feature type="binding site" evidence="6">
    <location>
        <position position="112"/>
    </location>
    <ligand>
        <name>Mg(2+)</name>
        <dbReference type="ChEBI" id="CHEBI:18420"/>
    </ligand>
</feature>
<organism evidence="8 9">
    <name type="scientific">Bacillus songklensis</name>
    <dbReference type="NCBI Taxonomy" id="1069116"/>
    <lineage>
        <taxon>Bacteria</taxon>
        <taxon>Bacillati</taxon>
        <taxon>Bacillota</taxon>
        <taxon>Bacilli</taxon>
        <taxon>Bacillales</taxon>
        <taxon>Bacillaceae</taxon>
        <taxon>Bacillus</taxon>
    </lineage>
</organism>
<comment type="function">
    <text evidence="6">Poorly processive, error-prone DNA polymerase involved in untargeted mutagenesis. Copies undamaged DNA at stalled replication forks, which arise in vivo from mismatched or misaligned primer ends. These misaligned primers can be extended by PolIV. Exhibits no 3'-5' exonuclease (proofreading) activity. May be involved in translesional synthesis, in conjunction with the beta clamp from PolIII.</text>
</comment>
<keyword evidence="3 6" id="KW-0548">Nucleotidyltransferase</keyword>
<evidence type="ECO:0000256" key="3">
    <source>
        <dbReference type="ARBA" id="ARBA00022695"/>
    </source>
</evidence>
<keyword evidence="6" id="KW-0235">DNA replication</keyword>
<keyword evidence="5 6" id="KW-0239">DNA-directed DNA polymerase</keyword>
<evidence type="ECO:0000256" key="2">
    <source>
        <dbReference type="ARBA" id="ARBA00022457"/>
    </source>
</evidence>
<dbReference type="InterPro" id="IPR022880">
    <property type="entry name" value="DNApol_IV"/>
</dbReference>
<keyword evidence="6" id="KW-0238">DNA-binding</keyword>
<comment type="subunit">
    <text evidence="6">Monomer.</text>
</comment>
<comment type="similarity">
    <text evidence="1 6">Belongs to the DNA polymerase type-Y family.</text>
</comment>
<evidence type="ECO:0000256" key="4">
    <source>
        <dbReference type="ARBA" id="ARBA00022763"/>
    </source>
</evidence>
<dbReference type="NCBIfam" id="NF002492">
    <property type="entry name" value="PRK01810.1"/>
    <property type="match status" value="1"/>
</dbReference>
<dbReference type="Gene3D" id="3.30.70.270">
    <property type="match status" value="1"/>
</dbReference>
<dbReference type="NCBIfam" id="NF002677">
    <property type="entry name" value="PRK02406.1"/>
    <property type="match status" value="1"/>
</dbReference>
<reference evidence="9" key="1">
    <citation type="journal article" date="2019" name="Int. J. Syst. Evol. Microbiol.">
        <title>The Global Catalogue of Microorganisms (GCM) 10K type strain sequencing project: providing services to taxonomists for standard genome sequencing and annotation.</title>
        <authorList>
            <consortium name="The Broad Institute Genomics Platform"/>
            <consortium name="The Broad Institute Genome Sequencing Center for Infectious Disease"/>
            <person name="Wu L."/>
            <person name="Ma J."/>
        </authorList>
    </citation>
    <scope>NUCLEOTIDE SEQUENCE [LARGE SCALE GENOMIC DNA]</scope>
    <source>
        <strain evidence="9">CCUG 61889</strain>
    </source>
</reference>
<dbReference type="PROSITE" id="PS50173">
    <property type="entry name" value="UMUC"/>
    <property type="match status" value="1"/>
</dbReference>
<dbReference type="Pfam" id="PF11798">
    <property type="entry name" value="IMS_HHH"/>
    <property type="match status" value="1"/>
</dbReference>
<dbReference type="InterPro" id="IPR050116">
    <property type="entry name" value="DNA_polymerase-Y"/>
</dbReference>
<dbReference type="Pfam" id="PF11799">
    <property type="entry name" value="IMS_C"/>
    <property type="match status" value="1"/>
</dbReference>
<keyword evidence="6" id="KW-0963">Cytoplasm</keyword>
<accession>A0ABV8B6S7</accession>
<dbReference type="Gene3D" id="3.40.1170.60">
    <property type="match status" value="1"/>
</dbReference>
<keyword evidence="4 6" id="KW-0227">DNA damage</keyword>
<evidence type="ECO:0000256" key="1">
    <source>
        <dbReference type="ARBA" id="ARBA00010945"/>
    </source>
</evidence>
<evidence type="ECO:0000259" key="7">
    <source>
        <dbReference type="PROSITE" id="PS50173"/>
    </source>
</evidence>
<dbReference type="EMBL" id="JBHRZT010000072">
    <property type="protein sequence ID" value="MFC3885863.1"/>
    <property type="molecule type" value="Genomic_DNA"/>
</dbReference>
<name>A0ABV8B6S7_9BACI</name>